<dbReference type="Pfam" id="PF22483">
    <property type="entry name" value="Mu-transpos_C_2"/>
    <property type="match status" value="1"/>
</dbReference>
<organism evidence="2">
    <name type="scientific">marine sediment metagenome</name>
    <dbReference type="NCBI Taxonomy" id="412755"/>
    <lineage>
        <taxon>unclassified sequences</taxon>
        <taxon>metagenomes</taxon>
        <taxon>ecological metagenomes</taxon>
    </lineage>
</organism>
<proteinExistence type="predicted"/>
<reference evidence="2" key="1">
    <citation type="journal article" date="2014" name="Front. Microbiol.">
        <title>High frequency of phylogenetically diverse reductive dehalogenase-homologous genes in deep subseafloor sedimentary metagenomes.</title>
        <authorList>
            <person name="Kawai M."/>
            <person name="Futagami T."/>
            <person name="Toyoda A."/>
            <person name="Takaki Y."/>
            <person name="Nishi S."/>
            <person name="Hori S."/>
            <person name="Arai W."/>
            <person name="Tsubouchi T."/>
            <person name="Morono Y."/>
            <person name="Uchiyama I."/>
            <person name="Ito T."/>
            <person name="Fujiyama A."/>
            <person name="Inagaki F."/>
            <person name="Takami H."/>
        </authorList>
    </citation>
    <scope>NUCLEOTIDE SEQUENCE</scope>
    <source>
        <strain evidence="2">Expedition CK06-06</strain>
    </source>
</reference>
<dbReference type="PANTHER" id="PTHR35004:SF8">
    <property type="entry name" value="TRANSPOSASE RV3428C-RELATED"/>
    <property type="match status" value="1"/>
</dbReference>
<dbReference type="InterPro" id="IPR054353">
    <property type="entry name" value="IstA-like_C"/>
</dbReference>
<dbReference type="PANTHER" id="PTHR35004">
    <property type="entry name" value="TRANSPOSASE RV3428C-RELATED"/>
    <property type="match status" value="1"/>
</dbReference>
<accession>X1K7N5</accession>
<dbReference type="AlphaFoldDB" id="X1K7N5"/>
<dbReference type="EMBL" id="BARV01010973">
    <property type="protein sequence ID" value="GAI03022.1"/>
    <property type="molecule type" value="Genomic_DNA"/>
</dbReference>
<feature type="non-terminal residue" evidence="2">
    <location>
        <position position="187"/>
    </location>
</feature>
<protein>
    <recommendedName>
        <fullName evidence="1">Transposase for insertion sequence element IS21-like C-terminal domain-containing protein</fullName>
    </recommendedName>
</protein>
<evidence type="ECO:0000259" key="1">
    <source>
        <dbReference type="Pfam" id="PF22483"/>
    </source>
</evidence>
<feature type="domain" description="Transposase for insertion sequence element IS21-like C-terminal" evidence="1">
    <location>
        <begin position="87"/>
        <end position="158"/>
    </location>
</feature>
<name>X1K7N5_9ZZZZ</name>
<evidence type="ECO:0000313" key="2">
    <source>
        <dbReference type="EMBL" id="GAI03022.1"/>
    </source>
</evidence>
<comment type="caution">
    <text evidence="2">The sequence shown here is derived from an EMBL/GenBank/DDBJ whole genome shotgun (WGS) entry which is preliminary data.</text>
</comment>
<sequence>MALHYGTAVIPTRSRKPRDKAKVENAVLVVERWILAALRNHTFFSLAELNKAISQKLTELNDRKFQKLDTTRREMFKNIDKLALKPLPAAKYEYAEWKKARVNIDYHIEFDRHYYSVPCQLRKEQVDVRFTDTTVEILFKNKRVTSYPRSYKQGAFTTCREHMPKSHQKYLEWTPSRIIKWAASNGP</sequence>
<gene>
    <name evidence="2" type="ORF">S06H3_21023</name>
</gene>